<dbReference type="CDD" id="cd00093">
    <property type="entry name" value="HTH_XRE"/>
    <property type="match status" value="1"/>
</dbReference>
<gene>
    <name evidence="2" type="ORF">O185_05215</name>
</gene>
<accession>U7R375</accession>
<proteinExistence type="predicted"/>
<protein>
    <recommendedName>
        <fullName evidence="1">HTH cro/C1-type domain-containing protein</fullName>
    </recommendedName>
</protein>
<dbReference type="PROSITE" id="PS50943">
    <property type="entry name" value="HTH_CROC1"/>
    <property type="match status" value="1"/>
</dbReference>
<evidence type="ECO:0000313" key="2">
    <source>
        <dbReference type="EMBL" id="ERT14135.1"/>
    </source>
</evidence>
<keyword evidence="3" id="KW-1185">Reference proteome</keyword>
<feature type="domain" description="HTH cro/C1-type" evidence="1">
    <location>
        <begin position="41"/>
        <end position="95"/>
    </location>
</feature>
<comment type="caution">
    <text evidence="2">The sequence shown here is derived from an EMBL/GenBank/DDBJ whole genome shotgun (WGS) entry which is preliminary data.</text>
</comment>
<dbReference type="EMBL" id="AXDT01000039">
    <property type="protein sequence ID" value="ERT14135.1"/>
    <property type="molecule type" value="Genomic_DNA"/>
</dbReference>
<dbReference type="SUPFAM" id="SSF47413">
    <property type="entry name" value="lambda repressor-like DNA-binding domains"/>
    <property type="match status" value="1"/>
</dbReference>
<dbReference type="InterPro" id="IPR010982">
    <property type="entry name" value="Lambda_DNA-bd_dom_sf"/>
</dbReference>
<evidence type="ECO:0000313" key="3">
    <source>
        <dbReference type="Proteomes" id="UP000017133"/>
    </source>
</evidence>
<sequence>MNYPILGYLSKWLIFDFGILIKVKEMASIYSYEYQMVINALRKARIEKGITQKRLAQALDRPQSFIAKIENGERRLDVVEFVHIAHLLSVDHGLILEKILFKKPPKKPKRAELIK</sequence>
<dbReference type="SMART" id="SM00530">
    <property type="entry name" value="HTH_XRE"/>
    <property type="match status" value="1"/>
</dbReference>
<dbReference type="Pfam" id="PF01381">
    <property type="entry name" value="HTH_3"/>
    <property type="match status" value="1"/>
</dbReference>
<dbReference type="AlphaFoldDB" id="U7R375"/>
<dbReference type="Proteomes" id="UP000017133">
    <property type="component" value="Unassembled WGS sequence"/>
</dbReference>
<organism evidence="2 3">
    <name type="scientific">Photorhabdus temperata J3</name>
    <dbReference type="NCBI Taxonomy" id="1389415"/>
    <lineage>
        <taxon>Bacteria</taxon>
        <taxon>Pseudomonadati</taxon>
        <taxon>Pseudomonadota</taxon>
        <taxon>Gammaproteobacteria</taxon>
        <taxon>Enterobacterales</taxon>
        <taxon>Morganellaceae</taxon>
        <taxon>Photorhabdus</taxon>
    </lineage>
</organism>
<name>U7R375_PHOTE</name>
<dbReference type="PATRIC" id="fig|1389415.4.peg.1030"/>
<reference evidence="2 3" key="1">
    <citation type="submission" date="2013-10" db="EMBL/GenBank/DDBJ databases">
        <title>Whole Genome Shotgun Sequence of Photorhabdus temperata J3.</title>
        <authorList>
            <person name="Park G.-S."/>
            <person name="Hong S.-J."/>
            <person name="Shin J.-H."/>
        </authorList>
    </citation>
    <scope>NUCLEOTIDE SEQUENCE [LARGE SCALE GENOMIC DNA]</scope>
    <source>
        <strain evidence="2 3">J3</strain>
    </source>
</reference>
<dbReference type="GO" id="GO:0003677">
    <property type="term" value="F:DNA binding"/>
    <property type="evidence" value="ECO:0007669"/>
    <property type="project" value="InterPro"/>
</dbReference>
<evidence type="ECO:0000259" key="1">
    <source>
        <dbReference type="PROSITE" id="PS50943"/>
    </source>
</evidence>
<dbReference type="Gene3D" id="1.10.260.40">
    <property type="entry name" value="lambda repressor-like DNA-binding domains"/>
    <property type="match status" value="1"/>
</dbReference>
<dbReference type="InterPro" id="IPR001387">
    <property type="entry name" value="Cro/C1-type_HTH"/>
</dbReference>